<dbReference type="EMBL" id="BNED01000005">
    <property type="protein sequence ID" value="GHI75921.1"/>
    <property type="molecule type" value="Genomic_DNA"/>
</dbReference>
<gene>
    <name evidence="1" type="ORF">Sspor_14820</name>
</gene>
<evidence type="ECO:0000313" key="1">
    <source>
        <dbReference type="EMBL" id="GHI75921.1"/>
    </source>
</evidence>
<organism evidence="1 2">
    <name type="scientific">Streptomyces spororaveus</name>
    <dbReference type="NCBI Taxonomy" id="284039"/>
    <lineage>
        <taxon>Bacteria</taxon>
        <taxon>Bacillati</taxon>
        <taxon>Actinomycetota</taxon>
        <taxon>Actinomycetes</taxon>
        <taxon>Kitasatosporales</taxon>
        <taxon>Streptomycetaceae</taxon>
        <taxon>Streptomyces</taxon>
    </lineage>
</organism>
<dbReference type="Gene3D" id="1.25.40.10">
    <property type="entry name" value="Tetratricopeptide repeat domain"/>
    <property type="match status" value="1"/>
</dbReference>
<evidence type="ECO:0000313" key="2">
    <source>
        <dbReference type="Proteomes" id="UP000608522"/>
    </source>
</evidence>
<dbReference type="Proteomes" id="UP000608522">
    <property type="component" value="Unassembled WGS sequence"/>
</dbReference>
<comment type="caution">
    <text evidence="1">The sequence shown here is derived from an EMBL/GenBank/DDBJ whole genome shotgun (WGS) entry which is preliminary data.</text>
</comment>
<proteinExistence type="predicted"/>
<dbReference type="SUPFAM" id="SSF48452">
    <property type="entry name" value="TPR-like"/>
    <property type="match status" value="1"/>
</dbReference>
<dbReference type="InterPro" id="IPR011990">
    <property type="entry name" value="TPR-like_helical_dom_sf"/>
</dbReference>
<protein>
    <submittedName>
        <fullName evidence="1">Tat pathway signal protein</fullName>
    </submittedName>
</protein>
<accession>A0ABQ3T6B6</accession>
<reference evidence="2" key="1">
    <citation type="submission" date="2023-07" db="EMBL/GenBank/DDBJ databases">
        <title>Whole genome shotgun sequence of Streptomyces spororaveus NBRC 15456.</title>
        <authorList>
            <person name="Komaki H."/>
            <person name="Tamura T."/>
        </authorList>
    </citation>
    <scope>NUCLEOTIDE SEQUENCE [LARGE SCALE GENOMIC DNA]</scope>
    <source>
        <strain evidence="2">NBRC 15456</strain>
    </source>
</reference>
<name>A0ABQ3T6B6_9ACTN</name>
<sequence>MERTRNLRLEAVVRELGLSQGRLAARMSVVAAENGAAELRNLTQSHIARWIAGVRPSGRAPSILAATLSQGLGRTVTLTDIGLADTEGPDPRPPQWSADTLTTLVDLGSTDLDMDRRRVLAGSAYSVAGLAIPTTRWWSEASDRARARTPVAAHTVTVQDVESVREMTAFFSRRDQQRGGRGAGRTALVAYLRTDVAQYLAGRFPSEEVRRSMTSAAGELAYVAGWTAFDAGEHPVALHWFTLATQLAEEARDAPLAGHVLRAMAHQAVDLNQPAQAVRLSTASLADNRYTHASWREKALIGVVHARALAADSRSKEAATALLQAERDLGRAQAGDDEPSRVWFFGEASLAHETAATLRDLGDLKGAEAAFERSVRTRALPFARTHAVTLGYLGEVQARQGHLDAAITTWTQALDAMAGIQSARTRDTVTRMRSTLSPIKGRGGRTAQDLDQRARTVLRDVG</sequence>
<keyword evidence="2" id="KW-1185">Reference proteome</keyword>
<dbReference type="RefSeq" id="WP_202198279.1">
    <property type="nucleotide sequence ID" value="NZ_BAAATO010000011.1"/>
</dbReference>